<sequence>MTKVKFRVYVTRRCRVCKKIHQMPTHRYIDHYGEEDPATEIPIGHALVSNLLEKENARAESRDRKARKVGTGRMHTNQRQRPLYQYCLEVSG</sequence>
<proteinExistence type="predicted"/>
<feature type="region of interest" description="Disordered" evidence="1">
    <location>
        <begin position="56"/>
        <end position="75"/>
    </location>
</feature>
<dbReference type="AlphaFoldDB" id="A0A0F9XJR2"/>
<organism evidence="2">
    <name type="scientific">marine sediment metagenome</name>
    <dbReference type="NCBI Taxonomy" id="412755"/>
    <lineage>
        <taxon>unclassified sequences</taxon>
        <taxon>metagenomes</taxon>
        <taxon>ecological metagenomes</taxon>
    </lineage>
</organism>
<gene>
    <name evidence="2" type="ORF">LCGC14_0207940</name>
</gene>
<evidence type="ECO:0000313" key="2">
    <source>
        <dbReference type="EMBL" id="KKN92303.1"/>
    </source>
</evidence>
<reference evidence="2" key="1">
    <citation type="journal article" date="2015" name="Nature">
        <title>Complex archaea that bridge the gap between prokaryotes and eukaryotes.</title>
        <authorList>
            <person name="Spang A."/>
            <person name="Saw J.H."/>
            <person name="Jorgensen S.L."/>
            <person name="Zaremba-Niedzwiedzka K."/>
            <person name="Martijn J."/>
            <person name="Lind A.E."/>
            <person name="van Eijk R."/>
            <person name="Schleper C."/>
            <person name="Guy L."/>
            <person name="Ettema T.J."/>
        </authorList>
    </citation>
    <scope>NUCLEOTIDE SEQUENCE</scope>
</reference>
<accession>A0A0F9XJR2</accession>
<protein>
    <submittedName>
        <fullName evidence="2">Uncharacterized protein</fullName>
    </submittedName>
</protein>
<name>A0A0F9XJR2_9ZZZZ</name>
<dbReference type="EMBL" id="LAZR01000095">
    <property type="protein sequence ID" value="KKN92303.1"/>
    <property type="molecule type" value="Genomic_DNA"/>
</dbReference>
<evidence type="ECO:0000256" key="1">
    <source>
        <dbReference type="SAM" id="MobiDB-lite"/>
    </source>
</evidence>
<comment type="caution">
    <text evidence="2">The sequence shown here is derived from an EMBL/GenBank/DDBJ whole genome shotgun (WGS) entry which is preliminary data.</text>
</comment>